<accession>A0A099KK92</accession>
<comment type="caution">
    <text evidence="1">The sequence shown here is derived from an EMBL/GenBank/DDBJ whole genome shotgun (WGS) entry which is preliminary data.</text>
</comment>
<gene>
    <name evidence="1" type="ORF">GAB14E_3461</name>
</gene>
<evidence type="ECO:0000313" key="2">
    <source>
        <dbReference type="Proteomes" id="UP000029868"/>
    </source>
</evidence>
<sequence>MICNNRVEKDISILLCEKYCLPSNKIPDCLVEIHL</sequence>
<reference evidence="1 2" key="1">
    <citation type="submission" date="2014-08" db="EMBL/GenBank/DDBJ databases">
        <title>Genomic and Phenotypic Diversity of Colwellia psychrerythraea strains from Disparate Marine Basins.</title>
        <authorList>
            <person name="Techtmann S.M."/>
            <person name="Stelling S.C."/>
            <person name="Utturkar S.M."/>
            <person name="Alshibli N."/>
            <person name="Harris A."/>
            <person name="Brown S.D."/>
            <person name="Hazen T.C."/>
        </authorList>
    </citation>
    <scope>NUCLEOTIDE SEQUENCE [LARGE SCALE GENOMIC DNA]</scope>
    <source>
        <strain evidence="1 2">GAB14E</strain>
    </source>
</reference>
<evidence type="ECO:0000313" key="1">
    <source>
        <dbReference type="EMBL" id="KGJ90655.1"/>
    </source>
</evidence>
<organism evidence="1 2">
    <name type="scientific">Colwellia psychrerythraea</name>
    <name type="common">Vibrio psychroerythus</name>
    <dbReference type="NCBI Taxonomy" id="28229"/>
    <lineage>
        <taxon>Bacteria</taxon>
        <taxon>Pseudomonadati</taxon>
        <taxon>Pseudomonadota</taxon>
        <taxon>Gammaproteobacteria</taxon>
        <taxon>Alteromonadales</taxon>
        <taxon>Colwelliaceae</taxon>
        <taxon>Colwellia</taxon>
    </lineage>
</organism>
<name>A0A099KK92_COLPS</name>
<proteinExistence type="predicted"/>
<dbReference type="Proteomes" id="UP000029868">
    <property type="component" value="Unassembled WGS sequence"/>
</dbReference>
<dbReference type="EMBL" id="JQEC01000045">
    <property type="protein sequence ID" value="KGJ90655.1"/>
    <property type="molecule type" value="Genomic_DNA"/>
</dbReference>
<dbReference type="AlphaFoldDB" id="A0A099KK92"/>
<protein>
    <submittedName>
        <fullName evidence="1">Uncharacterized protein</fullName>
    </submittedName>
</protein>